<keyword evidence="2" id="KW-1185">Reference proteome</keyword>
<sequence>MSTFALLATGFKNTSFLAQILKNKFRYLVQVTRTYGRSSYPPTTVSFPVKIHIANHDSSNKVL</sequence>
<evidence type="ECO:0000313" key="1">
    <source>
        <dbReference type="EMBL" id="KIK38167.1"/>
    </source>
</evidence>
<reference evidence="2" key="2">
    <citation type="submission" date="2015-01" db="EMBL/GenBank/DDBJ databases">
        <title>Evolutionary Origins and Diversification of the Mycorrhizal Mutualists.</title>
        <authorList>
            <consortium name="DOE Joint Genome Institute"/>
            <consortium name="Mycorrhizal Genomics Consortium"/>
            <person name="Kohler A."/>
            <person name="Kuo A."/>
            <person name="Nagy L.G."/>
            <person name="Floudas D."/>
            <person name="Copeland A."/>
            <person name="Barry K.W."/>
            <person name="Cichocki N."/>
            <person name="Veneault-Fourrey C."/>
            <person name="LaButti K."/>
            <person name="Lindquist E.A."/>
            <person name="Lipzen A."/>
            <person name="Lundell T."/>
            <person name="Morin E."/>
            <person name="Murat C."/>
            <person name="Riley R."/>
            <person name="Ohm R."/>
            <person name="Sun H."/>
            <person name="Tunlid A."/>
            <person name="Henrissat B."/>
            <person name="Grigoriev I.V."/>
            <person name="Hibbett D.S."/>
            <person name="Martin F."/>
        </authorList>
    </citation>
    <scope>NUCLEOTIDE SEQUENCE [LARGE SCALE GENOMIC DNA]</scope>
    <source>
        <strain evidence="2">UH-Slu-Lm8-n1</strain>
    </source>
</reference>
<gene>
    <name evidence="1" type="ORF">CY34DRAFT_809653</name>
</gene>
<dbReference type="InParanoid" id="A0A0D0AUW4"/>
<dbReference type="AlphaFoldDB" id="A0A0D0AUW4"/>
<reference evidence="1 2" key="1">
    <citation type="submission" date="2014-04" db="EMBL/GenBank/DDBJ databases">
        <authorList>
            <consortium name="DOE Joint Genome Institute"/>
            <person name="Kuo A."/>
            <person name="Ruytinx J."/>
            <person name="Rineau F."/>
            <person name="Colpaert J."/>
            <person name="Kohler A."/>
            <person name="Nagy L.G."/>
            <person name="Floudas D."/>
            <person name="Copeland A."/>
            <person name="Barry K.W."/>
            <person name="Cichocki N."/>
            <person name="Veneault-Fourrey C."/>
            <person name="LaButti K."/>
            <person name="Lindquist E.A."/>
            <person name="Lipzen A."/>
            <person name="Lundell T."/>
            <person name="Morin E."/>
            <person name="Murat C."/>
            <person name="Sun H."/>
            <person name="Tunlid A."/>
            <person name="Henrissat B."/>
            <person name="Grigoriev I.V."/>
            <person name="Hibbett D.S."/>
            <person name="Martin F."/>
            <person name="Nordberg H.P."/>
            <person name="Cantor M.N."/>
            <person name="Hua S.X."/>
        </authorList>
    </citation>
    <scope>NUCLEOTIDE SEQUENCE [LARGE SCALE GENOMIC DNA]</scope>
    <source>
        <strain evidence="1 2">UH-Slu-Lm8-n1</strain>
    </source>
</reference>
<name>A0A0D0AUW4_9AGAM</name>
<dbReference type="EMBL" id="KN835408">
    <property type="protein sequence ID" value="KIK38167.1"/>
    <property type="molecule type" value="Genomic_DNA"/>
</dbReference>
<dbReference type="HOGENOM" id="CLU_2887334_0_0_1"/>
<organism evidence="1 2">
    <name type="scientific">Suillus luteus UH-Slu-Lm8-n1</name>
    <dbReference type="NCBI Taxonomy" id="930992"/>
    <lineage>
        <taxon>Eukaryota</taxon>
        <taxon>Fungi</taxon>
        <taxon>Dikarya</taxon>
        <taxon>Basidiomycota</taxon>
        <taxon>Agaricomycotina</taxon>
        <taxon>Agaricomycetes</taxon>
        <taxon>Agaricomycetidae</taxon>
        <taxon>Boletales</taxon>
        <taxon>Suillineae</taxon>
        <taxon>Suillaceae</taxon>
        <taxon>Suillus</taxon>
    </lineage>
</organism>
<evidence type="ECO:0000313" key="2">
    <source>
        <dbReference type="Proteomes" id="UP000054485"/>
    </source>
</evidence>
<proteinExistence type="predicted"/>
<accession>A0A0D0AUW4</accession>
<dbReference type="Proteomes" id="UP000054485">
    <property type="component" value="Unassembled WGS sequence"/>
</dbReference>
<protein>
    <submittedName>
        <fullName evidence="1">Uncharacterized protein</fullName>
    </submittedName>
</protein>